<comment type="subcellular location">
    <subcellularLocation>
        <location evidence="8">Cell inner membrane</location>
        <topology evidence="8">Multi-pass membrane protein</topology>
    </subcellularLocation>
    <subcellularLocation>
        <location evidence="1">Cell membrane</location>
        <topology evidence="1">Multi-pass membrane protein</topology>
    </subcellularLocation>
</comment>
<feature type="transmembrane region" description="Helical" evidence="8">
    <location>
        <begin position="346"/>
        <end position="371"/>
    </location>
</feature>
<evidence type="ECO:0000256" key="8">
    <source>
        <dbReference type="RuleBase" id="RU365088"/>
    </source>
</evidence>
<evidence type="ECO:0000256" key="5">
    <source>
        <dbReference type="ARBA" id="ARBA00022692"/>
    </source>
</evidence>
<dbReference type="InterPro" id="IPR004812">
    <property type="entry name" value="Efflux_drug-R_Bcr/CmlA"/>
</dbReference>
<keyword evidence="7 8" id="KW-0472">Membrane</keyword>
<dbReference type="InterPro" id="IPR036259">
    <property type="entry name" value="MFS_trans_sf"/>
</dbReference>
<evidence type="ECO:0000256" key="4">
    <source>
        <dbReference type="ARBA" id="ARBA00022475"/>
    </source>
</evidence>
<comment type="similarity">
    <text evidence="2 8">Belongs to the major facilitator superfamily. Bcr/CmlA family.</text>
</comment>
<comment type="caution">
    <text evidence="10">The sequence shown here is derived from an EMBL/GenBank/DDBJ whole genome shotgun (WGS) entry which is preliminary data.</text>
</comment>
<sequence length="421" mass="45282">MEQKVSPGAQQGAFAIPRWEFIALAAALMAVNALAIDIMLPGLQEIGASLGVENENHRQYVVTAYFAGLALALLGYGPISDRFGRRAPLMFGLGIYVLAAFAAAFAPTFEILLALRFIQGVGAASTRVIAVSVIRDRFGGRQMAEIMSLVFMVFMIVPVIAPGIGQVIMLFAEWHMIFIVMALSAMAIMLWAAIRLPETMHPEDRRPLSLLSVAQGFRTVLTTRMSLWYTLASMIVFGALFGFINSAQQVYVGIYGLGVWFPVVFAAIAGMMSLSSFLNSRLVVRLGMRRLSHGALIGFLLVSAVWFAWSLTGPVPFPVFIVLFALAMFQFGWIGSNFNSIAMEPLGHIAGTASSVQGFMQTMGGGLIGAAIGQSFDGTTMPLAAGFCGVAALGLVMVLIAERGKLFRGQHDVKPVVTEVH</sequence>
<evidence type="ECO:0000256" key="1">
    <source>
        <dbReference type="ARBA" id="ARBA00004651"/>
    </source>
</evidence>
<keyword evidence="6 8" id="KW-1133">Transmembrane helix</keyword>
<feature type="transmembrane region" description="Helical" evidence="8">
    <location>
        <begin position="89"/>
        <end position="107"/>
    </location>
</feature>
<dbReference type="Proteomes" id="UP000536262">
    <property type="component" value="Unassembled WGS sequence"/>
</dbReference>
<proteinExistence type="inferred from homology"/>
<dbReference type="Gene3D" id="1.20.1720.10">
    <property type="entry name" value="Multidrug resistance protein D"/>
    <property type="match status" value="1"/>
</dbReference>
<dbReference type="InterPro" id="IPR011701">
    <property type="entry name" value="MFS"/>
</dbReference>
<dbReference type="GO" id="GO:1990961">
    <property type="term" value="P:xenobiotic detoxification by transmembrane export across the plasma membrane"/>
    <property type="evidence" value="ECO:0007669"/>
    <property type="project" value="InterPro"/>
</dbReference>
<evidence type="ECO:0000256" key="2">
    <source>
        <dbReference type="ARBA" id="ARBA00006236"/>
    </source>
</evidence>
<keyword evidence="4" id="KW-1003">Cell membrane</keyword>
<dbReference type="PANTHER" id="PTHR23502">
    <property type="entry name" value="MAJOR FACILITATOR SUPERFAMILY"/>
    <property type="match status" value="1"/>
</dbReference>
<evidence type="ECO:0000256" key="7">
    <source>
        <dbReference type="ARBA" id="ARBA00023136"/>
    </source>
</evidence>
<dbReference type="NCBIfam" id="TIGR00710">
    <property type="entry name" value="efflux_Bcr_CflA"/>
    <property type="match status" value="1"/>
</dbReference>
<dbReference type="GO" id="GO:0042910">
    <property type="term" value="F:xenobiotic transmembrane transporter activity"/>
    <property type="evidence" value="ECO:0007669"/>
    <property type="project" value="InterPro"/>
</dbReference>
<evidence type="ECO:0000256" key="6">
    <source>
        <dbReference type="ARBA" id="ARBA00022989"/>
    </source>
</evidence>
<dbReference type="PANTHER" id="PTHR23502:SF132">
    <property type="entry name" value="POLYAMINE TRANSPORTER 2-RELATED"/>
    <property type="match status" value="1"/>
</dbReference>
<feature type="transmembrane region" description="Helical" evidence="8">
    <location>
        <begin position="383"/>
        <end position="401"/>
    </location>
</feature>
<protein>
    <recommendedName>
        <fullName evidence="8">Bcr/CflA family efflux transporter</fullName>
    </recommendedName>
</protein>
<reference evidence="10 11" key="1">
    <citation type="submission" date="2020-08" db="EMBL/GenBank/DDBJ databases">
        <title>Genomic Encyclopedia of Type Strains, Phase IV (KMG-IV): sequencing the most valuable type-strain genomes for metagenomic binning, comparative biology and taxonomic classification.</title>
        <authorList>
            <person name="Goeker M."/>
        </authorList>
    </citation>
    <scope>NUCLEOTIDE SEQUENCE [LARGE SCALE GENOMIC DNA]</scope>
    <source>
        <strain evidence="10 11">DSM 7051</strain>
    </source>
</reference>
<organism evidence="10 11">
    <name type="scientific">Aminobacter aganoensis</name>
    <dbReference type="NCBI Taxonomy" id="83264"/>
    <lineage>
        <taxon>Bacteria</taxon>
        <taxon>Pseudomonadati</taxon>
        <taxon>Pseudomonadota</taxon>
        <taxon>Alphaproteobacteria</taxon>
        <taxon>Hyphomicrobiales</taxon>
        <taxon>Phyllobacteriaceae</taxon>
        <taxon>Aminobacter</taxon>
    </lineage>
</organism>
<dbReference type="CDD" id="cd17320">
    <property type="entry name" value="MFS_MdfA_MDR_like"/>
    <property type="match status" value="1"/>
</dbReference>
<dbReference type="SUPFAM" id="SSF103473">
    <property type="entry name" value="MFS general substrate transporter"/>
    <property type="match status" value="1"/>
</dbReference>
<dbReference type="PROSITE" id="PS50850">
    <property type="entry name" value="MFS"/>
    <property type="match status" value="1"/>
</dbReference>
<dbReference type="AlphaFoldDB" id="A0A7X0F433"/>
<evidence type="ECO:0000256" key="3">
    <source>
        <dbReference type="ARBA" id="ARBA00022448"/>
    </source>
</evidence>
<keyword evidence="3 8" id="KW-0813">Transport</keyword>
<evidence type="ECO:0000313" key="10">
    <source>
        <dbReference type="EMBL" id="MBB6352705.1"/>
    </source>
</evidence>
<dbReference type="EMBL" id="JACHOU010000001">
    <property type="protein sequence ID" value="MBB6352705.1"/>
    <property type="molecule type" value="Genomic_DNA"/>
</dbReference>
<feature type="transmembrane region" description="Helical" evidence="8">
    <location>
        <begin position="291"/>
        <end position="309"/>
    </location>
</feature>
<feature type="transmembrane region" description="Helical" evidence="8">
    <location>
        <begin position="146"/>
        <end position="168"/>
    </location>
</feature>
<feature type="transmembrane region" description="Helical" evidence="8">
    <location>
        <begin position="259"/>
        <end position="279"/>
    </location>
</feature>
<feature type="transmembrane region" description="Helical" evidence="8">
    <location>
        <begin position="60"/>
        <end position="77"/>
    </location>
</feature>
<gene>
    <name evidence="10" type="ORF">GGR00_000457</name>
</gene>
<feature type="transmembrane region" description="Helical" evidence="8">
    <location>
        <begin position="227"/>
        <end position="247"/>
    </location>
</feature>
<evidence type="ECO:0000313" key="11">
    <source>
        <dbReference type="Proteomes" id="UP000536262"/>
    </source>
</evidence>
<name>A0A7X0F433_9HYPH</name>
<dbReference type="Pfam" id="PF07690">
    <property type="entry name" value="MFS_1"/>
    <property type="match status" value="1"/>
</dbReference>
<keyword evidence="11" id="KW-1185">Reference proteome</keyword>
<feature type="domain" description="Major facilitator superfamily (MFS) profile" evidence="9">
    <location>
        <begin position="21"/>
        <end position="403"/>
    </location>
</feature>
<feature type="transmembrane region" description="Helical" evidence="8">
    <location>
        <begin position="315"/>
        <end position="334"/>
    </location>
</feature>
<keyword evidence="5 8" id="KW-0812">Transmembrane</keyword>
<feature type="transmembrane region" description="Helical" evidence="8">
    <location>
        <begin position="174"/>
        <end position="196"/>
    </location>
</feature>
<dbReference type="RefSeq" id="WP_210314937.1">
    <property type="nucleotide sequence ID" value="NZ_BAABEG010000001.1"/>
</dbReference>
<feature type="transmembrane region" description="Helical" evidence="8">
    <location>
        <begin position="113"/>
        <end position="134"/>
    </location>
</feature>
<evidence type="ECO:0000259" key="9">
    <source>
        <dbReference type="PROSITE" id="PS50850"/>
    </source>
</evidence>
<keyword evidence="8" id="KW-0997">Cell inner membrane</keyword>
<dbReference type="GO" id="GO:0005886">
    <property type="term" value="C:plasma membrane"/>
    <property type="evidence" value="ECO:0007669"/>
    <property type="project" value="UniProtKB-SubCell"/>
</dbReference>
<dbReference type="InterPro" id="IPR020846">
    <property type="entry name" value="MFS_dom"/>
</dbReference>
<feature type="transmembrane region" description="Helical" evidence="8">
    <location>
        <begin position="21"/>
        <end position="40"/>
    </location>
</feature>
<accession>A0A7X0F433</accession>